<evidence type="ECO:0000313" key="3">
    <source>
        <dbReference type="Proteomes" id="UP000634608"/>
    </source>
</evidence>
<sequence>MFLCSRGAKTCGPFKCLVSSQLAEISSKYLKKGGKVYVEGSLCTGKWKD</sequence>
<dbReference type="Gene3D" id="2.40.50.140">
    <property type="entry name" value="Nucleic acid-binding proteins"/>
    <property type="match status" value="1"/>
</dbReference>
<accession>A0A8I0F798</accession>
<protein>
    <submittedName>
        <fullName evidence="2">Single-stranded DNA-binding protein</fullName>
    </submittedName>
</protein>
<gene>
    <name evidence="2" type="ORF">IAG11_08790</name>
</gene>
<dbReference type="SUPFAM" id="SSF50249">
    <property type="entry name" value="Nucleic acid-binding proteins"/>
    <property type="match status" value="1"/>
</dbReference>
<dbReference type="InterPro" id="IPR012340">
    <property type="entry name" value="NA-bd_OB-fold"/>
</dbReference>
<organism evidence="2 3">
    <name type="scientific">Acinetobacter baumannii</name>
    <dbReference type="NCBI Taxonomy" id="470"/>
    <lineage>
        <taxon>Bacteria</taxon>
        <taxon>Pseudomonadati</taxon>
        <taxon>Pseudomonadota</taxon>
        <taxon>Gammaproteobacteria</taxon>
        <taxon>Moraxellales</taxon>
        <taxon>Moraxellaceae</taxon>
        <taxon>Acinetobacter</taxon>
        <taxon>Acinetobacter calcoaceticus/baumannii complex</taxon>
    </lineage>
</organism>
<evidence type="ECO:0000313" key="2">
    <source>
        <dbReference type="EMBL" id="MBD0219988.1"/>
    </source>
</evidence>
<dbReference type="AlphaFoldDB" id="A0A8I0F798"/>
<dbReference type="Proteomes" id="UP000634608">
    <property type="component" value="Unassembled WGS sequence"/>
</dbReference>
<dbReference type="EMBL" id="JACSVK010000017">
    <property type="protein sequence ID" value="MBD0219988.1"/>
    <property type="molecule type" value="Genomic_DNA"/>
</dbReference>
<comment type="caution">
    <text evidence="2">The sequence shown here is derived from an EMBL/GenBank/DDBJ whole genome shotgun (WGS) entry which is preliminary data.</text>
</comment>
<proteinExistence type="predicted"/>
<dbReference type="GO" id="GO:0003697">
    <property type="term" value="F:single-stranded DNA binding"/>
    <property type="evidence" value="ECO:0007669"/>
    <property type="project" value="InterPro"/>
</dbReference>
<reference evidence="2" key="1">
    <citation type="submission" date="2020-08" db="EMBL/GenBank/DDBJ databases">
        <title>Diversity of carbapenem-resistant Acinetobacter baumannii and bacteriophage-mediated spread of the Oxa23 carbapenemase.</title>
        <authorList>
            <person name="Abouelfetouh A."/>
            <person name="Mattock J."/>
            <person name="Turner D."/>
            <person name="Li E."/>
            <person name="Evans B.A."/>
        </authorList>
    </citation>
    <scope>NUCLEOTIDE SEQUENCE</scope>
    <source>
        <strain evidence="2">A86</strain>
    </source>
</reference>
<dbReference type="RefSeq" id="WP_114259881.1">
    <property type="nucleotide sequence ID" value="NZ_BJKF01000046.1"/>
</dbReference>
<dbReference type="Pfam" id="PF00436">
    <property type="entry name" value="SSB"/>
    <property type="match status" value="1"/>
</dbReference>
<name>A0A8I0F798_ACIBA</name>
<evidence type="ECO:0000256" key="1">
    <source>
        <dbReference type="ARBA" id="ARBA00023125"/>
    </source>
</evidence>
<keyword evidence="1 2" id="KW-0238">DNA-binding</keyword>
<dbReference type="InterPro" id="IPR000424">
    <property type="entry name" value="Primosome_PriB/ssb"/>
</dbReference>